<protein>
    <submittedName>
        <fullName evidence="1">DUF938 domain-containing protein</fullName>
    </submittedName>
</protein>
<name>A0ABY8L868_9RHOB</name>
<dbReference type="RefSeq" id="WP_279964137.1">
    <property type="nucleotide sequence ID" value="NZ_CP122537.1"/>
</dbReference>
<evidence type="ECO:0000313" key="2">
    <source>
        <dbReference type="Proteomes" id="UP001243420"/>
    </source>
</evidence>
<dbReference type="Pfam" id="PF06080">
    <property type="entry name" value="DUF938"/>
    <property type="match status" value="1"/>
</dbReference>
<dbReference type="Gene3D" id="3.40.50.150">
    <property type="entry name" value="Vaccinia Virus protein VP39"/>
    <property type="match status" value="1"/>
</dbReference>
<dbReference type="SUPFAM" id="SSF53335">
    <property type="entry name" value="S-adenosyl-L-methionine-dependent methyltransferases"/>
    <property type="match status" value="1"/>
</dbReference>
<proteinExistence type="predicted"/>
<dbReference type="Proteomes" id="UP001243420">
    <property type="component" value="Chromosome"/>
</dbReference>
<dbReference type="InterPro" id="IPR010342">
    <property type="entry name" value="DUF938"/>
</dbReference>
<sequence>MIRRLDLPDAAGVPDAAGRLFAPSAERNRDAILSVLLPRLPARGTVVELASGTGQHVAALAAHRADLAFHPTEPDAARRASIDARCAGLANVAPARDLDACAPGWGAGLRADALLVVNLLHLISEAELSVLLDEAARALAPGGLLAIYGPFLRGGAATSSGDAEFDARLRAQDAAIGYKDAAVLTTVLRVLGLAVETREMPANNLMILAQAGPARL</sequence>
<dbReference type="EMBL" id="CP122537">
    <property type="protein sequence ID" value="WGH77559.1"/>
    <property type="molecule type" value="Genomic_DNA"/>
</dbReference>
<keyword evidence="2" id="KW-1185">Reference proteome</keyword>
<dbReference type="PANTHER" id="PTHR20974">
    <property type="entry name" value="UPF0585 PROTEIN CG18661"/>
    <property type="match status" value="1"/>
</dbReference>
<gene>
    <name evidence="1" type="ORF">P8627_10980</name>
</gene>
<organism evidence="1 2">
    <name type="scientific">Jannaschia ovalis</name>
    <dbReference type="NCBI Taxonomy" id="3038773"/>
    <lineage>
        <taxon>Bacteria</taxon>
        <taxon>Pseudomonadati</taxon>
        <taxon>Pseudomonadota</taxon>
        <taxon>Alphaproteobacteria</taxon>
        <taxon>Rhodobacterales</taxon>
        <taxon>Roseobacteraceae</taxon>
        <taxon>Jannaschia</taxon>
    </lineage>
</organism>
<reference evidence="1 2" key="1">
    <citation type="submission" date="2023-04" db="EMBL/GenBank/DDBJ databases">
        <title>Jannaschia ovalis sp. nov., a marine bacterium isolated from sea tidal flat.</title>
        <authorList>
            <person name="Kwon D.Y."/>
            <person name="Kim J.-J."/>
        </authorList>
    </citation>
    <scope>NUCLEOTIDE SEQUENCE [LARGE SCALE GENOMIC DNA]</scope>
    <source>
        <strain evidence="1 2">GRR-S6-38</strain>
    </source>
</reference>
<dbReference type="PANTHER" id="PTHR20974:SF0">
    <property type="entry name" value="UPF0585 PROTEIN CG18661"/>
    <property type="match status" value="1"/>
</dbReference>
<evidence type="ECO:0000313" key="1">
    <source>
        <dbReference type="EMBL" id="WGH77559.1"/>
    </source>
</evidence>
<dbReference type="InterPro" id="IPR029063">
    <property type="entry name" value="SAM-dependent_MTases_sf"/>
</dbReference>
<accession>A0ABY8L868</accession>